<dbReference type="OrthoDB" id="676979at2759"/>
<dbReference type="Pfam" id="PF00560">
    <property type="entry name" value="LRR_1"/>
    <property type="match status" value="1"/>
</dbReference>
<evidence type="ECO:0000256" key="3">
    <source>
        <dbReference type="ARBA" id="ARBA00009592"/>
    </source>
</evidence>
<gene>
    <name evidence="13" type="ORF">COCNU_03G006780</name>
</gene>
<evidence type="ECO:0000256" key="10">
    <source>
        <dbReference type="ARBA" id="ARBA00023170"/>
    </source>
</evidence>
<keyword evidence="7" id="KW-0677">Repeat</keyword>
<keyword evidence="11" id="KW-0325">Glycoprotein</keyword>
<dbReference type="PANTHER" id="PTHR27004:SF203">
    <property type="entry name" value="LEUCINE-RICH REPEAT-CONTAINING N-TERMINAL PLANT-TYPE DOMAIN-CONTAINING PROTEIN"/>
    <property type="match status" value="1"/>
</dbReference>
<evidence type="ECO:0000313" key="14">
    <source>
        <dbReference type="Proteomes" id="UP000797356"/>
    </source>
</evidence>
<sequence>MLSHSLLACNQINQLSDQIPPNFGDLCMLSRALLANNQISGPIPIPICSMALLANLDLVDNRIFGIIRSQGLEMLNLSQNLLEGEISEAFNSFANNDCLYGAPLPAYGRPGVHLS</sequence>
<name>A0A8K0MYM8_COCNU</name>
<reference evidence="13" key="2">
    <citation type="submission" date="2019-07" db="EMBL/GenBank/DDBJ databases">
        <authorList>
            <person name="Yang Y."/>
            <person name="Bocs S."/>
            <person name="Baudouin L."/>
        </authorList>
    </citation>
    <scope>NUCLEOTIDE SEQUENCE</scope>
    <source>
        <tissue evidence="13">Spear leaf of Hainan Tall coconut</tissue>
    </source>
</reference>
<keyword evidence="13" id="KW-0808">Transferase</keyword>
<dbReference type="PANTHER" id="PTHR27004">
    <property type="entry name" value="RECEPTOR-LIKE PROTEIN 12 ISOFORM X1"/>
    <property type="match status" value="1"/>
</dbReference>
<dbReference type="InterPro" id="IPR032675">
    <property type="entry name" value="LRR_dom_sf"/>
</dbReference>
<keyword evidence="5" id="KW-0433">Leucine-rich repeat</keyword>
<evidence type="ECO:0000313" key="13">
    <source>
        <dbReference type="EMBL" id="KAG1334559.1"/>
    </source>
</evidence>
<evidence type="ECO:0000256" key="7">
    <source>
        <dbReference type="ARBA" id="ARBA00022737"/>
    </source>
</evidence>
<keyword evidence="4" id="KW-1003">Cell membrane</keyword>
<dbReference type="EMBL" id="CM017874">
    <property type="protein sequence ID" value="KAG1334559.1"/>
    <property type="molecule type" value="Genomic_DNA"/>
</dbReference>
<reference evidence="13" key="1">
    <citation type="journal article" date="2017" name="Gigascience">
        <title>The genome draft of coconut (Cocos nucifera).</title>
        <authorList>
            <person name="Xiao Y."/>
            <person name="Xu P."/>
            <person name="Fan H."/>
            <person name="Baudouin L."/>
            <person name="Xia W."/>
            <person name="Bocs S."/>
            <person name="Xu J."/>
            <person name="Li Q."/>
            <person name="Guo A."/>
            <person name="Zhou L."/>
            <person name="Li J."/>
            <person name="Wu Y."/>
            <person name="Ma Z."/>
            <person name="Armero A."/>
            <person name="Issali A.E."/>
            <person name="Liu N."/>
            <person name="Peng M."/>
            <person name="Yang Y."/>
        </authorList>
    </citation>
    <scope>NUCLEOTIDE SEQUENCE</scope>
    <source>
        <tissue evidence="13">Spear leaf of Hainan Tall coconut</tissue>
    </source>
</reference>
<accession>A0A8K0MYM8</accession>
<evidence type="ECO:0000256" key="6">
    <source>
        <dbReference type="ARBA" id="ARBA00022692"/>
    </source>
</evidence>
<evidence type="ECO:0000256" key="11">
    <source>
        <dbReference type="ARBA" id="ARBA00023180"/>
    </source>
</evidence>
<dbReference type="Proteomes" id="UP000797356">
    <property type="component" value="Chromosome 3"/>
</dbReference>
<dbReference type="GO" id="GO:0004713">
    <property type="term" value="F:protein tyrosine kinase activity"/>
    <property type="evidence" value="ECO:0007669"/>
    <property type="project" value="UniProtKB-KW"/>
</dbReference>
<evidence type="ECO:0000256" key="12">
    <source>
        <dbReference type="ARBA" id="ARBA00037847"/>
    </source>
</evidence>
<dbReference type="Gene3D" id="3.80.10.10">
    <property type="entry name" value="Ribonuclease Inhibitor"/>
    <property type="match status" value="1"/>
</dbReference>
<keyword evidence="8" id="KW-1133">Transmembrane helix</keyword>
<dbReference type="GO" id="GO:0005886">
    <property type="term" value="C:plasma membrane"/>
    <property type="evidence" value="ECO:0007669"/>
    <property type="project" value="UniProtKB-SubCell"/>
</dbReference>
<evidence type="ECO:0000256" key="4">
    <source>
        <dbReference type="ARBA" id="ARBA00022475"/>
    </source>
</evidence>
<evidence type="ECO:0000256" key="2">
    <source>
        <dbReference type="ARBA" id="ARBA00004479"/>
    </source>
</evidence>
<keyword evidence="6" id="KW-0812">Transmembrane</keyword>
<comment type="similarity">
    <text evidence="3">Belongs to the RLP family.</text>
</comment>
<comment type="caution">
    <text evidence="13">The sequence shown here is derived from an EMBL/GenBank/DDBJ whole genome shotgun (WGS) entry which is preliminary data.</text>
</comment>
<dbReference type="AlphaFoldDB" id="A0A8K0MYM8"/>
<keyword evidence="14" id="KW-1185">Reference proteome</keyword>
<keyword evidence="9" id="KW-0472">Membrane</keyword>
<evidence type="ECO:0000256" key="5">
    <source>
        <dbReference type="ARBA" id="ARBA00022614"/>
    </source>
</evidence>
<comment type="subcellular location">
    <subcellularLocation>
        <location evidence="1">Cell membrane</location>
    </subcellularLocation>
    <subcellularLocation>
        <location evidence="12">Endomembrane system</location>
        <topology evidence="12">Single-pass membrane protein</topology>
    </subcellularLocation>
    <subcellularLocation>
        <location evidence="2">Membrane</location>
        <topology evidence="2">Single-pass type I membrane protein</topology>
    </subcellularLocation>
</comment>
<evidence type="ECO:0000256" key="1">
    <source>
        <dbReference type="ARBA" id="ARBA00004236"/>
    </source>
</evidence>
<organism evidence="13 14">
    <name type="scientific">Cocos nucifera</name>
    <name type="common">Coconut palm</name>
    <dbReference type="NCBI Taxonomy" id="13894"/>
    <lineage>
        <taxon>Eukaryota</taxon>
        <taxon>Viridiplantae</taxon>
        <taxon>Streptophyta</taxon>
        <taxon>Embryophyta</taxon>
        <taxon>Tracheophyta</taxon>
        <taxon>Spermatophyta</taxon>
        <taxon>Magnoliopsida</taxon>
        <taxon>Liliopsida</taxon>
        <taxon>Arecaceae</taxon>
        <taxon>Arecoideae</taxon>
        <taxon>Cocoseae</taxon>
        <taxon>Attaleinae</taxon>
        <taxon>Cocos</taxon>
    </lineage>
</organism>
<keyword evidence="10 13" id="KW-0675">Receptor</keyword>
<keyword evidence="13" id="KW-0829">Tyrosine-protein kinase</keyword>
<evidence type="ECO:0000256" key="8">
    <source>
        <dbReference type="ARBA" id="ARBA00022989"/>
    </source>
</evidence>
<evidence type="ECO:0000256" key="9">
    <source>
        <dbReference type="ARBA" id="ARBA00023136"/>
    </source>
</evidence>
<keyword evidence="13" id="KW-0418">Kinase</keyword>
<dbReference type="SUPFAM" id="SSF52058">
    <property type="entry name" value="L domain-like"/>
    <property type="match status" value="1"/>
</dbReference>
<protein>
    <submittedName>
        <fullName evidence="13">Putative receptor protein-tyrosine kinase CEPR1</fullName>
    </submittedName>
</protein>
<proteinExistence type="inferred from homology"/>
<dbReference type="InterPro" id="IPR001611">
    <property type="entry name" value="Leu-rich_rpt"/>
</dbReference>